<feature type="region of interest" description="Disordered" evidence="1">
    <location>
        <begin position="1"/>
        <end position="57"/>
    </location>
</feature>
<name>A0A392VK83_9FABA</name>
<evidence type="ECO:0000313" key="3">
    <source>
        <dbReference type="Proteomes" id="UP000265520"/>
    </source>
</evidence>
<comment type="caution">
    <text evidence="2">The sequence shown here is derived from an EMBL/GenBank/DDBJ whole genome shotgun (WGS) entry which is preliminary data.</text>
</comment>
<sequence length="57" mass="6385">EEALKSQVNLNNAGESSQMGENRARDNFNNGARGNFRGRGRGTFRGRGRGKFQPMER</sequence>
<protein>
    <submittedName>
        <fullName evidence="2">Uncharacterized protein</fullName>
    </submittedName>
</protein>
<dbReference type="Proteomes" id="UP000265520">
    <property type="component" value="Unassembled WGS sequence"/>
</dbReference>
<accession>A0A392VK83</accession>
<evidence type="ECO:0000313" key="2">
    <source>
        <dbReference type="EMBL" id="MCI87779.1"/>
    </source>
</evidence>
<proteinExistence type="predicted"/>
<dbReference type="AlphaFoldDB" id="A0A392VK83"/>
<evidence type="ECO:0000256" key="1">
    <source>
        <dbReference type="SAM" id="MobiDB-lite"/>
    </source>
</evidence>
<feature type="compositionally biased region" description="Polar residues" evidence="1">
    <location>
        <begin position="1"/>
        <end position="20"/>
    </location>
</feature>
<keyword evidence="3" id="KW-1185">Reference proteome</keyword>
<feature type="compositionally biased region" description="Basic residues" evidence="1">
    <location>
        <begin position="36"/>
        <end position="50"/>
    </location>
</feature>
<dbReference type="EMBL" id="LXQA011175287">
    <property type="protein sequence ID" value="MCI87779.1"/>
    <property type="molecule type" value="Genomic_DNA"/>
</dbReference>
<feature type="non-terminal residue" evidence="2">
    <location>
        <position position="1"/>
    </location>
</feature>
<reference evidence="2 3" key="1">
    <citation type="journal article" date="2018" name="Front. Plant Sci.">
        <title>Red Clover (Trifolium pratense) and Zigzag Clover (T. medium) - A Picture of Genomic Similarities and Differences.</title>
        <authorList>
            <person name="Dluhosova J."/>
            <person name="Istvanek J."/>
            <person name="Nedelnik J."/>
            <person name="Repkova J."/>
        </authorList>
    </citation>
    <scope>NUCLEOTIDE SEQUENCE [LARGE SCALE GENOMIC DNA]</scope>
    <source>
        <strain evidence="3">cv. 10/8</strain>
        <tissue evidence="2">Leaf</tissue>
    </source>
</reference>
<organism evidence="2 3">
    <name type="scientific">Trifolium medium</name>
    <dbReference type="NCBI Taxonomy" id="97028"/>
    <lineage>
        <taxon>Eukaryota</taxon>
        <taxon>Viridiplantae</taxon>
        <taxon>Streptophyta</taxon>
        <taxon>Embryophyta</taxon>
        <taxon>Tracheophyta</taxon>
        <taxon>Spermatophyta</taxon>
        <taxon>Magnoliopsida</taxon>
        <taxon>eudicotyledons</taxon>
        <taxon>Gunneridae</taxon>
        <taxon>Pentapetalae</taxon>
        <taxon>rosids</taxon>
        <taxon>fabids</taxon>
        <taxon>Fabales</taxon>
        <taxon>Fabaceae</taxon>
        <taxon>Papilionoideae</taxon>
        <taxon>50 kb inversion clade</taxon>
        <taxon>NPAAA clade</taxon>
        <taxon>Hologalegina</taxon>
        <taxon>IRL clade</taxon>
        <taxon>Trifolieae</taxon>
        <taxon>Trifolium</taxon>
    </lineage>
</organism>